<dbReference type="PROSITE" id="PS50102">
    <property type="entry name" value="RRM"/>
    <property type="match status" value="3"/>
</dbReference>
<dbReference type="Proteomes" id="UP000243579">
    <property type="component" value="Unassembled WGS sequence"/>
</dbReference>
<feature type="domain" description="RRM" evidence="6">
    <location>
        <begin position="330"/>
        <end position="407"/>
    </location>
</feature>
<protein>
    <submittedName>
        <fullName evidence="7">Splicing factor U2af large subunit</fullName>
    </submittedName>
</protein>
<dbReference type="GO" id="GO:0006397">
    <property type="term" value="P:mRNA processing"/>
    <property type="evidence" value="ECO:0007669"/>
    <property type="project" value="UniProtKB-KW"/>
</dbReference>
<evidence type="ECO:0000256" key="2">
    <source>
        <dbReference type="ARBA" id="ARBA00022884"/>
    </source>
</evidence>
<dbReference type="GO" id="GO:0008380">
    <property type="term" value="P:RNA splicing"/>
    <property type="evidence" value="ECO:0007669"/>
    <property type="project" value="UniProtKB-KW"/>
</dbReference>
<dbReference type="InterPro" id="IPR000504">
    <property type="entry name" value="RRM_dom"/>
</dbReference>
<keyword evidence="3" id="KW-0508">mRNA splicing</keyword>
<feature type="compositionally biased region" description="Basic residues" evidence="5">
    <location>
        <begin position="57"/>
        <end position="68"/>
    </location>
</feature>
<dbReference type="EMBL" id="JNBR01001471">
    <property type="protein sequence ID" value="OQR86999.1"/>
    <property type="molecule type" value="Genomic_DNA"/>
</dbReference>
<dbReference type="GO" id="GO:0003723">
    <property type="term" value="F:RNA binding"/>
    <property type="evidence" value="ECO:0007669"/>
    <property type="project" value="UniProtKB-UniRule"/>
</dbReference>
<feature type="compositionally biased region" description="Low complexity" evidence="5">
    <location>
        <begin position="135"/>
        <end position="147"/>
    </location>
</feature>
<organism evidence="7 8">
    <name type="scientific">Achlya hypogyna</name>
    <name type="common">Oomycete</name>
    <name type="synonym">Protoachlya hypogyna</name>
    <dbReference type="NCBI Taxonomy" id="1202772"/>
    <lineage>
        <taxon>Eukaryota</taxon>
        <taxon>Sar</taxon>
        <taxon>Stramenopiles</taxon>
        <taxon>Oomycota</taxon>
        <taxon>Saprolegniomycetes</taxon>
        <taxon>Saprolegniales</taxon>
        <taxon>Achlyaceae</taxon>
        <taxon>Achlya</taxon>
    </lineage>
</organism>
<feature type="domain" description="RRM" evidence="6">
    <location>
        <begin position="426"/>
        <end position="514"/>
    </location>
</feature>
<gene>
    <name evidence="7" type="ORF">ACHHYP_09614</name>
</gene>
<dbReference type="STRING" id="1202772.A0A1V9YMP3"/>
<dbReference type="Gene3D" id="3.30.70.330">
    <property type="match status" value="4"/>
</dbReference>
<feature type="compositionally biased region" description="Basic and acidic residues" evidence="5">
    <location>
        <begin position="103"/>
        <end position="114"/>
    </location>
</feature>
<comment type="caution">
    <text evidence="7">The sequence shown here is derived from an EMBL/GenBank/DDBJ whole genome shotgun (WGS) entry which is preliminary data.</text>
</comment>
<sequence length="523" mass="57780">MAEEEAKTGLEKESRERKDSRERKSSRRDKDRKSSRRDRDDDRDRRRRSRSYSPRYRSSRSRRSRSRSSRRDRDRRSSRRSRSRSPRRSRRSRSRSPRRRSKEKSPSKDGKPEFKSLLTSVPVTEAPEFPPMEPAPASSSQQTSITQMMQQYPSLSLQEVLLKMSQSTSTLSSAVSLKPMRELYVGNLPPNVTGSQLQEFLGTIIQQVGLSLPGQPGNPILSAWISTDNQFAFLEMRTVEECNLALLLNQLNMLGRQLKFGRPRSFVGPAQPMPNISSRTQTALVNLGCTPNPMWFAGGAAACGLADAGLLAPNSGFSDIGQLPPDNTSNRLLMANIPTVLKEDQVAQLLEPFGELSRFLLVKDNAGTSTGSALFEYTDESVTQSALDGLNGLEIAGSALLVQRAPRHGTIPEYNPNAPPEATPTPVIQLGNMVQESELEDDSEFADLKLDIDEECNKFGKVEALVIPRPSDGIPGVGKVFVRFENVAGAVAATKALTGRKFGGNVVAVSYMSVEAFENKAFE</sequence>
<dbReference type="InterPro" id="IPR035979">
    <property type="entry name" value="RBD_domain_sf"/>
</dbReference>
<feature type="compositionally biased region" description="Basic residues" evidence="5">
    <location>
        <begin position="76"/>
        <end position="102"/>
    </location>
</feature>
<dbReference type="SUPFAM" id="SSF54928">
    <property type="entry name" value="RNA-binding domain, RBD"/>
    <property type="match status" value="2"/>
</dbReference>
<evidence type="ECO:0000256" key="5">
    <source>
        <dbReference type="SAM" id="MobiDB-lite"/>
    </source>
</evidence>
<feature type="region of interest" description="Disordered" evidence="5">
    <location>
        <begin position="1"/>
        <end position="147"/>
    </location>
</feature>
<proteinExistence type="predicted"/>
<dbReference type="FunFam" id="3.30.70.330:FF:000097">
    <property type="entry name" value="U2 snRNP auxiliary factor large subunit"/>
    <property type="match status" value="1"/>
</dbReference>
<dbReference type="OrthoDB" id="10266058at2759"/>
<evidence type="ECO:0000256" key="1">
    <source>
        <dbReference type="ARBA" id="ARBA00022664"/>
    </source>
</evidence>
<feature type="domain" description="RRM" evidence="6">
    <location>
        <begin position="181"/>
        <end position="265"/>
    </location>
</feature>
<evidence type="ECO:0000313" key="7">
    <source>
        <dbReference type="EMBL" id="OQR86999.1"/>
    </source>
</evidence>
<keyword evidence="1" id="KW-0507">mRNA processing</keyword>
<keyword evidence="8" id="KW-1185">Reference proteome</keyword>
<evidence type="ECO:0000256" key="3">
    <source>
        <dbReference type="ARBA" id="ARBA00023187"/>
    </source>
</evidence>
<dbReference type="PANTHER" id="PTHR23139">
    <property type="entry name" value="RNA-BINDING PROTEIN"/>
    <property type="match status" value="1"/>
</dbReference>
<dbReference type="Pfam" id="PF00076">
    <property type="entry name" value="RRM_1"/>
    <property type="match status" value="2"/>
</dbReference>
<dbReference type="CDD" id="cd12232">
    <property type="entry name" value="RRM3_U2AF65"/>
    <property type="match status" value="1"/>
</dbReference>
<keyword evidence="2 4" id="KW-0694">RNA-binding</keyword>
<feature type="compositionally biased region" description="Basic and acidic residues" evidence="5">
    <location>
        <begin position="1"/>
        <end position="44"/>
    </location>
</feature>
<accession>A0A1V9YMP3</accession>
<dbReference type="SMART" id="SM00360">
    <property type="entry name" value="RRM"/>
    <property type="match status" value="3"/>
</dbReference>
<reference evidence="7 8" key="1">
    <citation type="journal article" date="2014" name="Genome Biol. Evol.">
        <title>The secreted proteins of Achlya hypogyna and Thraustotheca clavata identify the ancestral oomycete secretome and reveal gene acquisitions by horizontal gene transfer.</title>
        <authorList>
            <person name="Misner I."/>
            <person name="Blouin N."/>
            <person name="Leonard G."/>
            <person name="Richards T.A."/>
            <person name="Lane C.E."/>
        </authorList>
    </citation>
    <scope>NUCLEOTIDE SEQUENCE [LARGE SCALE GENOMIC DNA]</scope>
    <source>
        <strain evidence="7 8">ATCC 48635</strain>
    </source>
</reference>
<dbReference type="InterPro" id="IPR012677">
    <property type="entry name" value="Nucleotide-bd_a/b_plait_sf"/>
</dbReference>
<evidence type="ECO:0000313" key="8">
    <source>
        <dbReference type="Proteomes" id="UP000243579"/>
    </source>
</evidence>
<dbReference type="AlphaFoldDB" id="A0A1V9YMP3"/>
<name>A0A1V9YMP3_ACHHY</name>
<evidence type="ECO:0000256" key="4">
    <source>
        <dbReference type="PROSITE-ProRule" id="PRU00176"/>
    </source>
</evidence>
<evidence type="ECO:0000259" key="6">
    <source>
        <dbReference type="PROSITE" id="PS50102"/>
    </source>
</evidence>